<keyword evidence="9" id="KW-0539">Nucleus</keyword>
<dbReference type="GO" id="GO:0003712">
    <property type="term" value="F:transcription coregulator activity"/>
    <property type="evidence" value="ECO:0007669"/>
    <property type="project" value="InterPro"/>
</dbReference>
<evidence type="ECO:0000256" key="10">
    <source>
        <dbReference type="ARBA" id="ARBA00025661"/>
    </source>
</evidence>
<dbReference type="GO" id="GO:0006357">
    <property type="term" value="P:regulation of transcription by RNA polymerase II"/>
    <property type="evidence" value="ECO:0007669"/>
    <property type="project" value="InterPro"/>
</dbReference>
<evidence type="ECO:0000256" key="6">
    <source>
        <dbReference type="ARBA" id="ARBA00023015"/>
    </source>
</evidence>
<dbReference type="PANTHER" id="PTHR46567">
    <property type="entry name" value="MEDIATOR OF RNA POLYMERASE II TRANSCRIPTION SUBUNIT 12"/>
    <property type="match status" value="1"/>
</dbReference>
<comment type="caution">
    <text evidence="14">The sequence shown here is derived from an EMBL/GenBank/DDBJ whole genome shotgun (WGS) entry which is preliminary data.</text>
</comment>
<dbReference type="EMBL" id="VNKQ01000006">
    <property type="protein sequence ID" value="KAG0650574.1"/>
    <property type="molecule type" value="Genomic_DNA"/>
</dbReference>
<keyword evidence="5" id="KW-0678">Repressor</keyword>
<gene>
    <name evidence="14" type="ORF">D0Z07_3206</name>
</gene>
<feature type="compositionally biased region" description="Polar residues" evidence="12">
    <location>
        <begin position="115"/>
        <end position="131"/>
    </location>
</feature>
<reference evidence="14" key="1">
    <citation type="submission" date="2019-07" db="EMBL/GenBank/DDBJ databases">
        <title>Hyphodiscus hymeniophilus genome sequencing and assembly.</title>
        <authorList>
            <person name="Kramer G."/>
            <person name="Nodwell J."/>
        </authorList>
    </citation>
    <scope>NUCLEOTIDE SEQUENCE</scope>
    <source>
        <strain evidence="14">ATCC 34498</strain>
    </source>
</reference>
<feature type="region of interest" description="Disordered" evidence="12">
    <location>
        <begin position="1"/>
        <end position="168"/>
    </location>
</feature>
<accession>A0A9P6VMS8</accession>
<comment type="subcellular location">
    <subcellularLocation>
        <location evidence="1">Nucleus</location>
    </subcellularLocation>
</comment>
<keyword evidence="8" id="KW-0804">Transcription</keyword>
<keyword evidence="7" id="KW-0010">Activator</keyword>
<comment type="function">
    <text evidence="10">Component of the SRB8-11 complex. The SRB8-11 complex is a regulatory module of the Mediator complex which is itself involved in regulation of basal and activated RNA polymerase II-dependent transcription. The SRB8-11 complex may be involved in the transcriptional repression of a subset of genes regulated by Mediator. It may inhibit the association of the Mediator complex with RNA polymerase II to form the holoenzyme complex.</text>
</comment>
<evidence type="ECO:0000256" key="5">
    <source>
        <dbReference type="ARBA" id="ARBA00022491"/>
    </source>
</evidence>
<keyword evidence="6" id="KW-0805">Transcription regulation</keyword>
<protein>
    <recommendedName>
        <fullName evidence="4">Mediator of RNA polymerase II transcription subunit 12</fullName>
    </recommendedName>
    <alternativeName>
        <fullName evidence="11">Mediator complex subunit 12</fullName>
    </alternativeName>
</protein>
<dbReference type="GO" id="GO:0016592">
    <property type="term" value="C:mediator complex"/>
    <property type="evidence" value="ECO:0007669"/>
    <property type="project" value="InterPro"/>
</dbReference>
<sequence length="1501" mass="165932">MTSRPLGSRQAPQRSLSSNLIQRPPPQRTPSQQFFPSSPARRNHEAFGDLTIDGSDAGRGGNTPRNGGSRLKLEISKDSTPSLVESPAPTSDATPTWRPSAPPRGRPQLHFDVPSISNRSPRATQGGQTPTPIKPMPLPVRPGQHAPPAVDKTRAAPANNAKKDARPKPYTLEVPAAAPHYLPNGGHADFFPWIGNHPEDQFSETAIRQGFFDKAQMTQNETGSAKSSLFPALKHKAGLQTLSSLFANVLAQRRGRGQITSASTFKPPPRVTVTDTKREMWLKDLANPEISLRRLSRSIPHGIRGKILLEQSLSKNIPIERAIWLAKCVGANELRSFRRKGATGTFAMGGEAKWIRDFTVCVEQFVESIVSTCGEQDFRSRLNYAIRLAAHFYAEHLLDREHYMDWLVSLLENSPQPKLPMWLLLTQIYWKDLLKYRKYGRRLSAALMNQLAETVNHPDHDILAPLSDRLHDLIKRMMESNPESFLYPSIWAKHKDIIQSSLGADSTHFSALFNSIDQRNARFACRGSGQELPSRRRLIQLLDATLERPLATDLPKVCWQIDGDISMIMQTILAWSSSSHRPGNTKTFVAARILRFFSRSGADVSEAILKFVDSKSSDVGFDKPAFYHLASELVRSEHFSVASYLQWLIARGGIYSAAEIARDGPCATRLLVELPTHNLSESMISLRRTLLGRAGFSIDQEEDGISSCMVLLNQSLPAMQAHMGGDLDIDVDNKRTPDGFPAQLSRSIKSEIGLWLRQTVQLLVVQPPIPPIDEWDNSTTKGGTSAITASDFNTVRQFLETTEDHSMLADVLKIATSSNDPDVLASCADTLDLHLNTFAAIGALKGIFDILVARLRSLSDDLDSIPRVFLVALSDLAARIPEQNIIAQQLAQELARSDRKTAADACSPVSDHMALMQTAEADFTDEIEKVLASGNSMDQATLERLFQRIALRLEESWTKSPEQHRSCGLLFTRLRTFDAQQFDLLMAAWVDRFIQMTDRPSMIHVLGPLISFGCINLSNVVVNGGTIFEKLDTGDPAKVDIARELMCLVIAPSNLPEVMTPEEAYRLRIKQSHLQKDNLMEIVTLIRRAFENVENKTGSALFPALVYADPLATYKLLQRIVLADAGSMTKNLVLPLLNSGDERISSSAVAMVDWLVVGERCEGGAKPIAIEAVLNLADDFTLPFCHVKLASMFALEDASMQETEDDGLDHGSERLAALDVAIETAVAAQNTSWTCIVPLLDSSITQHIRHRAETQFLAGFPSPKALNTEESMPSRVQRAEHLLFIVEVTSNIVSSSSTASTLASEIVSTLRDLWHLLSNVQIDEMKAQVIAKWIPLLLSFITLQSSVFDTADTGHENHAKAVLALAALLLQLQALDTGKESVTILIEQTFDLALYLIDSLPDDMRQNCIRSLRDTVSNPRISYLFSIAANPSEWLVLSQKEKGPPIPPGLTGPEARAMIVPEKEKISPFPLRRWEMLGEPTPNVGENDTSLSLTLFGARRG</sequence>
<evidence type="ECO:0000256" key="9">
    <source>
        <dbReference type="ARBA" id="ARBA00023242"/>
    </source>
</evidence>
<evidence type="ECO:0000256" key="2">
    <source>
        <dbReference type="ARBA" id="ARBA00010289"/>
    </source>
</evidence>
<comment type="similarity">
    <text evidence="2">Belongs to the Mediator complex subunit 12 family.</text>
</comment>
<evidence type="ECO:0000259" key="13">
    <source>
        <dbReference type="SMART" id="SM01281"/>
    </source>
</evidence>
<keyword evidence="15" id="KW-1185">Reference proteome</keyword>
<organism evidence="14 15">
    <name type="scientific">Hyphodiscus hymeniophilus</name>
    <dbReference type="NCBI Taxonomy" id="353542"/>
    <lineage>
        <taxon>Eukaryota</taxon>
        <taxon>Fungi</taxon>
        <taxon>Dikarya</taxon>
        <taxon>Ascomycota</taxon>
        <taxon>Pezizomycotina</taxon>
        <taxon>Leotiomycetes</taxon>
        <taxon>Helotiales</taxon>
        <taxon>Hyphodiscaceae</taxon>
        <taxon>Hyphodiscus</taxon>
    </lineage>
</organism>
<evidence type="ECO:0000256" key="11">
    <source>
        <dbReference type="ARBA" id="ARBA00032010"/>
    </source>
</evidence>
<evidence type="ECO:0000256" key="1">
    <source>
        <dbReference type="ARBA" id="ARBA00004123"/>
    </source>
</evidence>
<dbReference type="InterPro" id="IPR019035">
    <property type="entry name" value="Mediator_Med12"/>
</dbReference>
<evidence type="ECO:0000256" key="3">
    <source>
        <dbReference type="ARBA" id="ARBA00011629"/>
    </source>
</evidence>
<dbReference type="OrthoDB" id="20828at2759"/>
<proteinExistence type="inferred from homology"/>
<evidence type="ECO:0000256" key="4">
    <source>
        <dbReference type="ARBA" id="ARBA00019622"/>
    </source>
</evidence>
<evidence type="ECO:0000256" key="12">
    <source>
        <dbReference type="SAM" id="MobiDB-lite"/>
    </source>
</evidence>
<evidence type="ECO:0000313" key="14">
    <source>
        <dbReference type="EMBL" id="KAG0650574.1"/>
    </source>
</evidence>
<dbReference type="PANTHER" id="PTHR46567:SF1">
    <property type="entry name" value="MEDIATOR OF RNA POLYMERASE II TRANSCRIPTION SUBUNIT 12"/>
    <property type="match status" value="1"/>
</dbReference>
<evidence type="ECO:0000256" key="7">
    <source>
        <dbReference type="ARBA" id="ARBA00023159"/>
    </source>
</evidence>
<dbReference type="Proteomes" id="UP000785200">
    <property type="component" value="Unassembled WGS sequence"/>
</dbReference>
<evidence type="ECO:0000313" key="15">
    <source>
        <dbReference type="Proteomes" id="UP000785200"/>
    </source>
</evidence>
<dbReference type="Pfam" id="PF25326">
    <property type="entry name" value="ARM_SRB8"/>
    <property type="match status" value="1"/>
</dbReference>
<dbReference type="Pfam" id="PF09497">
    <property type="entry name" value="Med12"/>
    <property type="match status" value="1"/>
</dbReference>
<name>A0A9P6VMS8_9HELO</name>
<evidence type="ECO:0000256" key="8">
    <source>
        <dbReference type="ARBA" id="ARBA00023163"/>
    </source>
</evidence>
<dbReference type="SMART" id="SM01281">
    <property type="entry name" value="Med12"/>
    <property type="match status" value="1"/>
</dbReference>
<feature type="domain" description="Mediator complex subunit Med12" evidence="13">
    <location>
        <begin position="264"/>
        <end position="327"/>
    </location>
</feature>
<feature type="compositionally biased region" description="Polar residues" evidence="12">
    <location>
        <begin position="78"/>
        <end position="94"/>
    </location>
</feature>
<dbReference type="InterPro" id="IPR057344">
    <property type="entry name" value="ARM_SRB8"/>
</dbReference>
<feature type="compositionally biased region" description="Low complexity" evidence="12">
    <location>
        <begin position="29"/>
        <end position="39"/>
    </location>
</feature>
<feature type="compositionally biased region" description="Polar residues" evidence="12">
    <location>
        <begin position="1"/>
        <end position="21"/>
    </location>
</feature>
<comment type="subunit">
    <text evidence="3">Component of the SRB8-11 complex, which itself associates with the Mediator complex.</text>
</comment>